<evidence type="ECO:0000256" key="2">
    <source>
        <dbReference type="SAM" id="SignalP"/>
    </source>
</evidence>
<evidence type="ECO:0000256" key="1">
    <source>
        <dbReference type="SAM" id="Phobius"/>
    </source>
</evidence>
<keyword evidence="1" id="KW-1133">Transmembrane helix</keyword>
<feature type="signal peptide" evidence="2">
    <location>
        <begin position="1"/>
        <end position="19"/>
    </location>
</feature>
<keyword evidence="2" id="KW-0732">Signal</keyword>
<dbReference type="Proteomes" id="UP000701801">
    <property type="component" value="Unassembled WGS sequence"/>
</dbReference>
<feature type="chain" id="PRO_5040273593" evidence="2">
    <location>
        <begin position="20"/>
        <end position="462"/>
    </location>
</feature>
<feature type="transmembrane region" description="Helical" evidence="1">
    <location>
        <begin position="48"/>
        <end position="68"/>
    </location>
</feature>
<dbReference type="PANTHER" id="PTHR35043">
    <property type="entry name" value="TRANSCRIPTION FACTOR DOMAIN-CONTAINING PROTEIN"/>
    <property type="match status" value="1"/>
</dbReference>
<feature type="transmembrane region" description="Helical" evidence="1">
    <location>
        <begin position="343"/>
        <end position="363"/>
    </location>
</feature>
<dbReference type="EMBL" id="CAJVRM010000249">
    <property type="protein sequence ID" value="CAG8978272.1"/>
    <property type="molecule type" value="Genomic_DNA"/>
</dbReference>
<gene>
    <name evidence="3" type="ORF">HYALB_00010224</name>
</gene>
<accession>A0A9N9Q8A7</accession>
<feature type="transmembrane region" description="Helical" evidence="1">
    <location>
        <begin position="375"/>
        <end position="396"/>
    </location>
</feature>
<dbReference type="OrthoDB" id="3061561at2759"/>
<keyword evidence="1" id="KW-0812">Transmembrane</keyword>
<feature type="transmembrane region" description="Helical" evidence="1">
    <location>
        <begin position="408"/>
        <end position="431"/>
    </location>
</feature>
<sequence>MTMLLKAAVIIFSAPLVYGYTTFITECTKPNATINYVSSTGTRGTLDILWSCLFTIFACTWTVLHLNVPEQRDGRDLGWRGNIKWLMKGFLIKFKWMLMTVVAPEIVLAKNLADLEDAKAGIMRLEEFANEDYAAWSETHDLFANMGGFVIKSNILNRNGDIDQESRNLPHGQLTEAAHALQSHHIFWLRKNGYLIHNKLPNLSIELGAEEILDKSKSDPFVRFLAVVQILWMTVQIILRREKRLATSQLEVAVLAFAVLAVAIYIANWKKPQDVRTPITILSYRGDHPKAVMDAIGEDDDTSIPLEFLRVLRELFLKDPSHRYRIPNIYAGTQHSNSTSNGIFIISNVWFGAVHLVAWNFSFPTPAERLLWRATSIYLTGGILLLLGIIVILIMVNDKVEDKGCNRIIEWIILMFLLSVLFSYVVLYVLYRLFIIVEMFRCLFFLPPSAYIATWATDIPHV</sequence>
<reference evidence="3" key="1">
    <citation type="submission" date="2021-07" db="EMBL/GenBank/DDBJ databases">
        <authorList>
            <person name="Durling M."/>
        </authorList>
    </citation>
    <scope>NUCLEOTIDE SEQUENCE</scope>
</reference>
<protein>
    <submittedName>
        <fullName evidence="3">Uncharacterized protein</fullName>
    </submittedName>
</protein>
<keyword evidence="1" id="KW-0472">Membrane</keyword>
<dbReference type="PANTHER" id="PTHR35043:SF7">
    <property type="entry name" value="TRANSCRIPTION FACTOR DOMAIN-CONTAINING PROTEIN"/>
    <property type="match status" value="1"/>
</dbReference>
<feature type="transmembrane region" description="Helical" evidence="1">
    <location>
        <begin position="250"/>
        <end position="267"/>
    </location>
</feature>
<comment type="caution">
    <text evidence="3">The sequence shown here is derived from an EMBL/GenBank/DDBJ whole genome shotgun (WGS) entry which is preliminary data.</text>
</comment>
<evidence type="ECO:0000313" key="3">
    <source>
        <dbReference type="EMBL" id="CAG8978272.1"/>
    </source>
</evidence>
<dbReference type="AlphaFoldDB" id="A0A9N9Q8A7"/>
<evidence type="ECO:0000313" key="4">
    <source>
        <dbReference type="Proteomes" id="UP000701801"/>
    </source>
</evidence>
<feature type="transmembrane region" description="Helical" evidence="1">
    <location>
        <begin position="221"/>
        <end position="238"/>
    </location>
</feature>
<keyword evidence="4" id="KW-1185">Reference proteome</keyword>
<proteinExistence type="predicted"/>
<name>A0A9N9Q8A7_9HELO</name>
<organism evidence="3 4">
    <name type="scientific">Hymenoscyphus albidus</name>
    <dbReference type="NCBI Taxonomy" id="595503"/>
    <lineage>
        <taxon>Eukaryota</taxon>
        <taxon>Fungi</taxon>
        <taxon>Dikarya</taxon>
        <taxon>Ascomycota</taxon>
        <taxon>Pezizomycotina</taxon>
        <taxon>Leotiomycetes</taxon>
        <taxon>Helotiales</taxon>
        <taxon>Helotiaceae</taxon>
        <taxon>Hymenoscyphus</taxon>
    </lineage>
</organism>